<dbReference type="RefSeq" id="WP_119511359.1">
    <property type="nucleotide sequence ID" value="NZ_QXFK01000001.1"/>
</dbReference>
<keyword evidence="1" id="KW-0812">Transmembrane</keyword>
<reference evidence="2 3" key="1">
    <citation type="submission" date="2018-08" db="EMBL/GenBank/DDBJ databases">
        <title>Altererythrobacter sp.Ery1 and Ery12, the genome sequencing of novel strains in genus Alterythrobacter.</title>
        <authorList>
            <person name="Cheng H."/>
            <person name="Wu Y.-H."/>
            <person name="Fang C."/>
            <person name="Xu X.-W."/>
        </authorList>
    </citation>
    <scope>NUCLEOTIDE SEQUENCE [LARGE SCALE GENOMIC DNA]</scope>
    <source>
        <strain evidence="2 3">Ery1</strain>
    </source>
</reference>
<dbReference type="Proteomes" id="UP000285092">
    <property type="component" value="Unassembled WGS sequence"/>
</dbReference>
<sequence>MAIRWPLLVRRTHKWLALVVGVQALLWTLTGFYMVAVHIDTIHGDNLVRSPVAQPFDLDGLVAPSKVVAAMPGVSEIRLQRLSGQPVWRAETPEGARLFDARSGAPLADLTEAQIREQARRIYTGDGKIVSVRLLTKAPQEMQARKPPYWQVEFEGWNRPTLYLSPTTGELISRRHALWRVFDFAWMLHIMDYDERTDVNNPLLRVATWSAFAMALTGAWLLIWSFPRRKRKKA</sequence>
<keyword evidence="3" id="KW-1185">Reference proteome</keyword>
<accession>A0A418NMN5</accession>
<protein>
    <recommendedName>
        <fullName evidence="4">PepSY domain-containing protein</fullName>
    </recommendedName>
</protein>
<evidence type="ECO:0000256" key="1">
    <source>
        <dbReference type="SAM" id="Phobius"/>
    </source>
</evidence>
<keyword evidence="1" id="KW-0472">Membrane</keyword>
<feature type="transmembrane region" description="Helical" evidence="1">
    <location>
        <begin position="206"/>
        <end position="226"/>
    </location>
</feature>
<evidence type="ECO:0000313" key="3">
    <source>
        <dbReference type="Proteomes" id="UP000285092"/>
    </source>
</evidence>
<comment type="caution">
    <text evidence="2">The sequence shown here is derived from an EMBL/GenBank/DDBJ whole genome shotgun (WGS) entry which is preliminary data.</text>
</comment>
<evidence type="ECO:0000313" key="2">
    <source>
        <dbReference type="EMBL" id="RIV81691.1"/>
    </source>
</evidence>
<name>A0A418NMN5_9SPHN</name>
<evidence type="ECO:0008006" key="4">
    <source>
        <dbReference type="Google" id="ProtNLM"/>
    </source>
</evidence>
<dbReference type="OrthoDB" id="9806195at2"/>
<dbReference type="AlphaFoldDB" id="A0A418NMN5"/>
<keyword evidence="1" id="KW-1133">Transmembrane helix</keyword>
<gene>
    <name evidence="2" type="ORF">D2V04_00080</name>
</gene>
<proteinExistence type="predicted"/>
<dbReference type="EMBL" id="QXFK01000001">
    <property type="protein sequence ID" value="RIV81691.1"/>
    <property type="molecule type" value="Genomic_DNA"/>
</dbReference>
<feature type="transmembrane region" description="Helical" evidence="1">
    <location>
        <begin position="15"/>
        <end position="36"/>
    </location>
</feature>
<organism evidence="2 3">
    <name type="scientific">Pelagerythrobacter aerophilus</name>
    <dbReference type="NCBI Taxonomy" id="2306995"/>
    <lineage>
        <taxon>Bacteria</taxon>
        <taxon>Pseudomonadati</taxon>
        <taxon>Pseudomonadota</taxon>
        <taxon>Alphaproteobacteria</taxon>
        <taxon>Sphingomonadales</taxon>
        <taxon>Erythrobacteraceae</taxon>
        <taxon>Pelagerythrobacter</taxon>
    </lineage>
</organism>